<gene>
    <name evidence="14" type="ORF">HNR72_007237</name>
</gene>
<evidence type="ECO:0000256" key="4">
    <source>
        <dbReference type="ARBA" id="ARBA00022692"/>
    </source>
</evidence>
<feature type="transmembrane region" description="Helical" evidence="12">
    <location>
        <begin position="382"/>
        <end position="403"/>
    </location>
</feature>
<feature type="transmembrane region" description="Helical" evidence="12">
    <location>
        <begin position="220"/>
        <end position="241"/>
    </location>
</feature>
<proteinExistence type="predicted"/>
<sequence>MTPVNAPVGAAASTPDRPRRRGIADTGPRFALLMTVVTASSVSMLDTVLAPKPNDTPGDPLGCLLAAGLDPDGRDLDNLLITASRSEALSTCMSGVPAVEHWKGMVATLLLLAVATAVYWWTPRLRELKHRTIPVGGVDPDGTLAAELAGLRARAGITYGLAFRVDPARTTAGAVVYGRFGHYTVCLHAGLLVRRGTDPEGFRAVVLHELAHIRNRDVDFASASTALWRVFVMLALLPYLYHEGRMLFEGLFGLTDSPFWPGVASALGYSLLAGLVLVGLVHLARADLLRRRELHADAGAVDHGASHAAWEHRDPPGTVAASVRRVTTLLRTHPTWAERRRALADRTRLSGVGALSVFLVGVGTTLLVNALLVVPGLSTNSGAAWCTAAFTAPILWFALARSVEAAQGTGRKESGVRTGIWLGCGLILGEFVRGRHGNEWLGPAPWFLLGLLLAATVAAAWSAQCTRLALAFSRRWARRSAGLLNLLVVAAVLGAGLHWWYRSGQYLAAGLHSQTEVFRDQVTSMYPGTWQAYSWELSAVVALLPSLSALTKSIPVEAAALALWFLPLVLWACTGTPALRAGRALAAGLAGGALCWAGLLAAGYVQHGRRPGSWAERAGAYSFFHSWLVMGAILASSLLTAAAVAALSRHSWLPRALLAAAVSQLLGLAGTFVLFSADGCLGRFSVMTDRCHWLPDAGLIYLGPITRTIMTPTVLLAGCAALIGAGVGWGVRRLRRGSPLRPDPAGHPDGTSGRTQTPPPPAANTRLRLLSSGMVLVLAVPASLLTMAAHEVWSGAKPASAAASVDAPDDPLGDLVDSPPTARKAKIREWQMLAWLDHGGLTHYKQIADVIADVGDALTAAGKQKPGSNGKIRLDTKKFSGLCGALVKRADDALAYFPVPDKNLQKTWSGSLKGIVRQGRICQDAMTRGDDDPYKTEADRSRAFSQALDGTLKAVGRLTTVLDKMTNVATGST</sequence>
<feature type="transmembrane region" description="Helical" evidence="12">
    <location>
        <begin position="483"/>
        <end position="501"/>
    </location>
</feature>
<organism evidence="14 15">
    <name type="scientific">Streptomyces collinus</name>
    <dbReference type="NCBI Taxonomy" id="42684"/>
    <lineage>
        <taxon>Bacteria</taxon>
        <taxon>Bacillati</taxon>
        <taxon>Actinomycetota</taxon>
        <taxon>Actinomycetes</taxon>
        <taxon>Kitasatosporales</taxon>
        <taxon>Streptomycetaceae</taxon>
        <taxon>Streptomyces</taxon>
    </lineage>
</organism>
<comment type="caution">
    <text evidence="14">The sequence shown here is derived from an EMBL/GenBank/DDBJ whole genome shotgun (WGS) entry which is preliminary data.</text>
</comment>
<keyword evidence="10 12" id="KW-0472">Membrane</keyword>
<dbReference type="GO" id="GO:0006508">
    <property type="term" value="P:proteolysis"/>
    <property type="evidence" value="ECO:0007669"/>
    <property type="project" value="UniProtKB-KW"/>
</dbReference>
<evidence type="ECO:0000256" key="5">
    <source>
        <dbReference type="ARBA" id="ARBA00022723"/>
    </source>
</evidence>
<evidence type="ECO:0000256" key="3">
    <source>
        <dbReference type="ARBA" id="ARBA00022670"/>
    </source>
</evidence>
<feature type="transmembrane region" description="Helical" evidence="12">
    <location>
        <begin position="349"/>
        <end position="376"/>
    </location>
</feature>
<evidence type="ECO:0000256" key="10">
    <source>
        <dbReference type="ARBA" id="ARBA00023136"/>
    </source>
</evidence>
<dbReference type="GO" id="GO:0046872">
    <property type="term" value="F:metal ion binding"/>
    <property type="evidence" value="ECO:0007669"/>
    <property type="project" value="UniProtKB-KW"/>
</dbReference>
<keyword evidence="5" id="KW-0479">Metal-binding</keyword>
<protein>
    <submittedName>
        <fullName evidence="14">Zn-dependent protease with chaperone function</fullName>
    </submittedName>
</protein>
<dbReference type="GO" id="GO:0004222">
    <property type="term" value="F:metalloendopeptidase activity"/>
    <property type="evidence" value="ECO:0007669"/>
    <property type="project" value="InterPro"/>
</dbReference>
<dbReference type="EMBL" id="JACHLX010000001">
    <property type="protein sequence ID" value="MBB5816209.1"/>
    <property type="molecule type" value="Genomic_DNA"/>
</dbReference>
<reference evidence="14 15" key="1">
    <citation type="submission" date="2020-08" db="EMBL/GenBank/DDBJ databases">
        <title>Sequencing the genomes of 1000 actinobacteria strains.</title>
        <authorList>
            <person name="Klenk H.-P."/>
        </authorList>
    </citation>
    <scope>NUCLEOTIDE SEQUENCE [LARGE SCALE GENOMIC DNA]</scope>
    <source>
        <strain evidence="14 15">DSM 40129</strain>
    </source>
</reference>
<evidence type="ECO:0000313" key="15">
    <source>
        <dbReference type="Proteomes" id="UP000579531"/>
    </source>
</evidence>
<feature type="transmembrane region" description="Helical" evidence="12">
    <location>
        <begin position="769"/>
        <end position="789"/>
    </location>
</feature>
<evidence type="ECO:0000256" key="2">
    <source>
        <dbReference type="ARBA" id="ARBA00022475"/>
    </source>
</evidence>
<dbReference type="AlphaFoldDB" id="A0AA89QPQ4"/>
<evidence type="ECO:0000256" key="6">
    <source>
        <dbReference type="ARBA" id="ARBA00022801"/>
    </source>
</evidence>
<feature type="transmembrane region" description="Helical" evidence="12">
    <location>
        <begin position="104"/>
        <end position="122"/>
    </location>
</feature>
<keyword evidence="4 12" id="KW-0812">Transmembrane</keyword>
<evidence type="ECO:0000259" key="13">
    <source>
        <dbReference type="Pfam" id="PF01435"/>
    </source>
</evidence>
<name>A0AA89QPQ4_STRCU</name>
<keyword evidence="15" id="KW-1185">Reference proteome</keyword>
<dbReference type="Pfam" id="PF01435">
    <property type="entry name" value="Peptidase_M48"/>
    <property type="match status" value="1"/>
</dbReference>
<evidence type="ECO:0000256" key="9">
    <source>
        <dbReference type="ARBA" id="ARBA00023049"/>
    </source>
</evidence>
<evidence type="ECO:0000313" key="14">
    <source>
        <dbReference type="EMBL" id="MBB5816209.1"/>
    </source>
</evidence>
<keyword evidence="7" id="KW-0862">Zinc</keyword>
<dbReference type="GeneID" id="93843655"/>
<feature type="transmembrane region" description="Helical" evidence="12">
    <location>
        <begin position="261"/>
        <end position="284"/>
    </location>
</feature>
<keyword evidence="3 14" id="KW-0645">Protease</keyword>
<dbReference type="InterPro" id="IPR050083">
    <property type="entry name" value="HtpX_protease"/>
</dbReference>
<accession>A0AA89QPQ4</accession>
<dbReference type="RefSeq" id="WP_184853662.1">
    <property type="nucleotide sequence ID" value="NZ_BAABFE010000005.1"/>
</dbReference>
<dbReference type="Gene3D" id="3.30.2010.10">
    <property type="entry name" value="Metalloproteases ('zincins'), catalytic domain"/>
    <property type="match status" value="1"/>
</dbReference>
<feature type="transmembrane region" description="Helical" evidence="12">
    <location>
        <begin position="415"/>
        <end position="432"/>
    </location>
</feature>
<keyword evidence="6" id="KW-0378">Hydrolase</keyword>
<comment type="cofactor">
    <cofactor evidence="1">
        <name>Zn(2+)</name>
        <dbReference type="ChEBI" id="CHEBI:29105"/>
    </cofactor>
</comment>
<dbReference type="InterPro" id="IPR001915">
    <property type="entry name" value="Peptidase_M48"/>
</dbReference>
<feature type="transmembrane region" description="Helical" evidence="12">
    <location>
        <begin position="624"/>
        <end position="647"/>
    </location>
</feature>
<evidence type="ECO:0000256" key="11">
    <source>
        <dbReference type="SAM" id="MobiDB-lite"/>
    </source>
</evidence>
<dbReference type="PANTHER" id="PTHR43221">
    <property type="entry name" value="PROTEASE HTPX"/>
    <property type="match status" value="1"/>
</dbReference>
<feature type="transmembrane region" description="Helical" evidence="12">
    <location>
        <begin position="656"/>
        <end position="677"/>
    </location>
</feature>
<feature type="region of interest" description="Disordered" evidence="11">
    <location>
        <begin position="737"/>
        <end position="764"/>
    </location>
</feature>
<keyword evidence="9" id="KW-0482">Metalloprotease</keyword>
<evidence type="ECO:0000256" key="1">
    <source>
        <dbReference type="ARBA" id="ARBA00001947"/>
    </source>
</evidence>
<evidence type="ECO:0000256" key="8">
    <source>
        <dbReference type="ARBA" id="ARBA00022989"/>
    </source>
</evidence>
<feature type="transmembrane region" description="Helical" evidence="12">
    <location>
        <begin position="444"/>
        <end position="463"/>
    </location>
</feature>
<feature type="transmembrane region" description="Helical" evidence="12">
    <location>
        <begin position="30"/>
        <end position="50"/>
    </location>
</feature>
<dbReference type="PANTHER" id="PTHR43221:SF2">
    <property type="entry name" value="PROTEASE HTPX HOMOLOG"/>
    <property type="match status" value="1"/>
</dbReference>
<feature type="transmembrane region" description="Helical" evidence="12">
    <location>
        <begin position="554"/>
        <end position="573"/>
    </location>
</feature>
<feature type="domain" description="Peptidase M48" evidence="13">
    <location>
        <begin position="172"/>
        <end position="346"/>
    </location>
</feature>
<evidence type="ECO:0000256" key="7">
    <source>
        <dbReference type="ARBA" id="ARBA00022833"/>
    </source>
</evidence>
<dbReference type="Proteomes" id="UP000579531">
    <property type="component" value="Unassembled WGS sequence"/>
</dbReference>
<evidence type="ECO:0000256" key="12">
    <source>
        <dbReference type="SAM" id="Phobius"/>
    </source>
</evidence>
<feature type="region of interest" description="Disordered" evidence="11">
    <location>
        <begin position="1"/>
        <end position="24"/>
    </location>
</feature>
<feature type="transmembrane region" description="Helical" evidence="12">
    <location>
        <begin position="709"/>
        <end position="731"/>
    </location>
</feature>
<feature type="transmembrane region" description="Helical" evidence="12">
    <location>
        <begin position="585"/>
        <end position="604"/>
    </location>
</feature>
<keyword evidence="8 12" id="KW-1133">Transmembrane helix</keyword>
<keyword evidence="2" id="KW-1003">Cell membrane</keyword>